<dbReference type="AlphaFoldDB" id="A0A9P5YPD3"/>
<evidence type="ECO:0000256" key="1">
    <source>
        <dbReference type="SAM" id="MobiDB-lite"/>
    </source>
</evidence>
<feature type="region of interest" description="Disordered" evidence="1">
    <location>
        <begin position="1"/>
        <end position="36"/>
    </location>
</feature>
<feature type="compositionally biased region" description="Basic and acidic residues" evidence="1">
    <location>
        <begin position="1"/>
        <end position="29"/>
    </location>
</feature>
<proteinExistence type="predicted"/>
<comment type="caution">
    <text evidence="2">The sequence shown here is derived from an EMBL/GenBank/DDBJ whole genome shotgun (WGS) entry which is preliminary data.</text>
</comment>
<feature type="compositionally biased region" description="Basic and acidic residues" evidence="1">
    <location>
        <begin position="72"/>
        <end position="90"/>
    </location>
</feature>
<name>A0A9P5YPD3_9AGAR</name>
<reference evidence="2" key="1">
    <citation type="submission" date="2020-11" db="EMBL/GenBank/DDBJ databases">
        <authorList>
            <consortium name="DOE Joint Genome Institute"/>
            <person name="Ahrendt S."/>
            <person name="Riley R."/>
            <person name="Andreopoulos W."/>
            <person name="Labutti K."/>
            <person name="Pangilinan J."/>
            <person name="Ruiz-Duenas F.J."/>
            <person name="Barrasa J.M."/>
            <person name="Sanchez-Garcia M."/>
            <person name="Camarero S."/>
            <person name="Miyauchi S."/>
            <person name="Serrano A."/>
            <person name="Linde D."/>
            <person name="Babiker R."/>
            <person name="Drula E."/>
            <person name="Ayuso-Fernandez I."/>
            <person name="Pacheco R."/>
            <person name="Padilla G."/>
            <person name="Ferreira P."/>
            <person name="Barriuso J."/>
            <person name="Kellner H."/>
            <person name="Castanera R."/>
            <person name="Alfaro M."/>
            <person name="Ramirez L."/>
            <person name="Pisabarro A.G."/>
            <person name="Kuo A."/>
            <person name="Tritt A."/>
            <person name="Lipzen A."/>
            <person name="He G."/>
            <person name="Yan M."/>
            <person name="Ng V."/>
            <person name="Cullen D."/>
            <person name="Martin F."/>
            <person name="Rosso M.-N."/>
            <person name="Henrissat B."/>
            <person name="Hibbett D."/>
            <person name="Martinez A.T."/>
            <person name="Grigoriev I.V."/>
        </authorList>
    </citation>
    <scope>NUCLEOTIDE SEQUENCE</scope>
    <source>
        <strain evidence="2">CIRM-BRFM 674</strain>
    </source>
</reference>
<gene>
    <name evidence="2" type="ORF">BDN70DRAFT_899747</name>
</gene>
<feature type="region of interest" description="Disordered" evidence="1">
    <location>
        <begin position="71"/>
        <end position="103"/>
    </location>
</feature>
<organism evidence="2 3">
    <name type="scientific">Pholiota conissans</name>
    <dbReference type="NCBI Taxonomy" id="109636"/>
    <lineage>
        <taxon>Eukaryota</taxon>
        <taxon>Fungi</taxon>
        <taxon>Dikarya</taxon>
        <taxon>Basidiomycota</taxon>
        <taxon>Agaricomycotina</taxon>
        <taxon>Agaricomycetes</taxon>
        <taxon>Agaricomycetidae</taxon>
        <taxon>Agaricales</taxon>
        <taxon>Agaricineae</taxon>
        <taxon>Strophariaceae</taxon>
        <taxon>Pholiota</taxon>
    </lineage>
</organism>
<dbReference type="EMBL" id="MU155440">
    <property type="protein sequence ID" value="KAF9473462.1"/>
    <property type="molecule type" value="Genomic_DNA"/>
</dbReference>
<evidence type="ECO:0000313" key="3">
    <source>
        <dbReference type="Proteomes" id="UP000807469"/>
    </source>
</evidence>
<accession>A0A9P5YPD3</accession>
<keyword evidence="3" id="KW-1185">Reference proteome</keyword>
<evidence type="ECO:0000313" key="2">
    <source>
        <dbReference type="EMBL" id="KAF9473462.1"/>
    </source>
</evidence>
<protein>
    <submittedName>
        <fullName evidence="2">Uncharacterized protein</fullName>
    </submittedName>
</protein>
<sequence>MTGKRPEKNRTRTDVDRKKNGPNIQDRRRPVQTGLNRSFRYYKRSCWLALSPPPCPLPSFPCNRDAGMLMRDGTKEENTKGRPKKWESRQEGSLSPVAPQSHPTVYVHNGTASTAVPVTRRRYGVDIPFPFPLPWLFGM</sequence>
<dbReference type="Proteomes" id="UP000807469">
    <property type="component" value="Unassembled WGS sequence"/>
</dbReference>